<accession>A0ABQ9GIG8</accession>
<proteinExistence type="predicted"/>
<evidence type="ECO:0000313" key="3">
    <source>
        <dbReference type="EMBL" id="KAJ8871794.1"/>
    </source>
</evidence>
<feature type="transmembrane region" description="Helical" evidence="2">
    <location>
        <begin position="357"/>
        <end position="377"/>
    </location>
</feature>
<feature type="transmembrane region" description="Helical" evidence="2">
    <location>
        <begin position="284"/>
        <end position="310"/>
    </location>
</feature>
<protein>
    <submittedName>
        <fullName evidence="3">Uncharacterized protein</fullName>
    </submittedName>
</protein>
<keyword evidence="4" id="KW-1185">Reference proteome</keyword>
<dbReference type="Proteomes" id="UP001159363">
    <property type="component" value="Chromosome 11"/>
</dbReference>
<feature type="region of interest" description="Disordered" evidence="1">
    <location>
        <begin position="451"/>
        <end position="537"/>
    </location>
</feature>
<sequence length="677" mass="74338">MLAEKQFYVGTRRLVVRSQIDRSTSSLVYGPNVPSVQIDSERIVCWSHGLDPLDVLRAQPLLIFKPLQRLLIQMLCASPPRVTGIISPYQRTCLSQSSSIRPNIVSGGMLRSCEPVRVIEVSMERRWNESAGKTGDPRENPLTSGIIRHDSHMRKSGSGPAGDLTGFTLVGGEQAIRSVTAAPALLKNKTNFTCNFYFFHAVCYLRFIPKINRMTEILAAPNIVVLKADEGECGAAPECEGRGKREIPEKTRRPAASSGTIPTCENPGATPLGIEPGSPRWEAMLIAVQFTVLIVVLTVVHMVGVVLIVVDMVLIMVHMMLIVVHVLPIVVYVMTVVVHVVPIGLLNVVQVELIEVHVVLIVLHEVLVVVMIVNFRFKVNGYLGQGQRSKSLASNMSDKMADGQVIQRRNIPRSARVRLLGASKVMSSIPPAASMGTVPAGDYDDTVNAKDRVSAAQSARAERTLTKRSREDDKLQNKRPLSLNTGEHTTPAAKESNLDIGDEAGSEDDREDSIDDDNDDGDSVEDGDDSLDVPTHFTNEFPLTSGVKKVTDVENTGYMFTEDPNKLVDRLEMTLSLYVIGQLQSRDNSVIGLLVIGSCDGYVTSSIYFHQCSIIEFFRHGANSTVDFLGWVTYRSSAIDVFRHDVDSVNDHYERATYGSSNSIANWTIDLCSSSIC</sequence>
<organism evidence="3 4">
    <name type="scientific">Dryococelus australis</name>
    <dbReference type="NCBI Taxonomy" id="614101"/>
    <lineage>
        <taxon>Eukaryota</taxon>
        <taxon>Metazoa</taxon>
        <taxon>Ecdysozoa</taxon>
        <taxon>Arthropoda</taxon>
        <taxon>Hexapoda</taxon>
        <taxon>Insecta</taxon>
        <taxon>Pterygota</taxon>
        <taxon>Neoptera</taxon>
        <taxon>Polyneoptera</taxon>
        <taxon>Phasmatodea</taxon>
        <taxon>Verophasmatodea</taxon>
        <taxon>Anareolatae</taxon>
        <taxon>Phasmatidae</taxon>
        <taxon>Eurycanthinae</taxon>
        <taxon>Dryococelus</taxon>
    </lineage>
</organism>
<reference evidence="3 4" key="1">
    <citation type="submission" date="2023-02" db="EMBL/GenBank/DDBJ databases">
        <title>LHISI_Scaffold_Assembly.</title>
        <authorList>
            <person name="Stuart O.P."/>
            <person name="Cleave R."/>
            <person name="Magrath M.J.L."/>
            <person name="Mikheyev A.S."/>
        </authorList>
    </citation>
    <scope>NUCLEOTIDE SEQUENCE [LARGE SCALE GENOMIC DNA]</scope>
    <source>
        <strain evidence="3">Daus_M_001</strain>
        <tissue evidence="3">Leg muscle</tissue>
    </source>
</reference>
<keyword evidence="2" id="KW-0472">Membrane</keyword>
<comment type="caution">
    <text evidence="3">The sequence shown here is derived from an EMBL/GenBank/DDBJ whole genome shotgun (WGS) entry which is preliminary data.</text>
</comment>
<keyword evidence="2" id="KW-0812">Transmembrane</keyword>
<feature type="compositionally biased region" description="Basic and acidic residues" evidence="1">
    <location>
        <begin position="460"/>
        <end position="476"/>
    </location>
</feature>
<feature type="region of interest" description="Disordered" evidence="1">
    <location>
        <begin position="128"/>
        <end position="160"/>
    </location>
</feature>
<evidence type="ECO:0000256" key="1">
    <source>
        <dbReference type="SAM" id="MobiDB-lite"/>
    </source>
</evidence>
<feature type="transmembrane region" description="Helical" evidence="2">
    <location>
        <begin position="322"/>
        <end position="345"/>
    </location>
</feature>
<name>A0ABQ9GIG8_9NEOP</name>
<keyword evidence="2" id="KW-1133">Transmembrane helix</keyword>
<dbReference type="EMBL" id="JARBHB010000012">
    <property type="protein sequence ID" value="KAJ8871794.1"/>
    <property type="molecule type" value="Genomic_DNA"/>
</dbReference>
<feature type="compositionally biased region" description="Acidic residues" evidence="1">
    <location>
        <begin position="500"/>
        <end position="531"/>
    </location>
</feature>
<evidence type="ECO:0000313" key="4">
    <source>
        <dbReference type="Proteomes" id="UP001159363"/>
    </source>
</evidence>
<evidence type="ECO:0000256" key="2">
    <source>
        <dbReference type="SAM" id="Phobius"/>
    </source>
</evidence>
<gene>
    <name evidence="3" type="ORF">PR048_028134</name>
</gene>